<feature type="transmembrane region" description="Helical" evidence="5">
    <location>
        <begin position="172"/>
        <end position="196"/>
    </location>
</feature>
<dbReference type="OMA" id="PYNNDAF"/>
<dbReference type="Pfam" id="PF04479">
    <property type="entry name" value="RTA1"/>
    <property type="match status" value="1"/>
</dbReference>
<dbReference type="Proteomes" id="UP000292082">
    <property type="component" value="Unassembled WGS sequence"/>
</dbReference>
<dbReference type="InterPro" id="IPR007568">
    <property type="entry name" value="RTA1"/>
</dbReference>
<gene>
    <name evidence="6" type="ORF">BD310DRAFT_968306</name>
</gene>
<keyword evidence="4 5" id="KW-0472">Membrane</keyword>
<name>A0A4Q9PS99_9APHY</name>
<dbReference type="STRING" id="114155.A0A4Q9PS99"/>
<sequence>MSTRTSSVTAASAATTVDSIHPINNPYGYVPTEWICILFIVLFGVSTIIHLVQAIRSRLWWLLITACLAGIGEILGWSARLWSNQNVSNIEPYIMQITTTIIAPTPLIAANFVILGQIIRRMGQRYSRITAKWYTIIFCTFDLVALIVQAVGGAGAAGAVQKGNDPTPGGHIMLAGVSFQMVSLVFYVLLASEFIFRYAYDHPFARYGQSTVARRKTDPETKQMIFGLVLEAVFLFIRSIYRVVELSDGWKGKIIRTQWYFNVFDAAMIVLAMYTLNLFHPGRLLGKADAWASKDGEPKRTR</sequence>
<evidence type="ECO:0000256" key="4">
    <source>
        <dbReference type="ARBA" id="ARBA00023136"/>
    </source>
</evidence>
<evidence type="ECO:0000313" key="6">
    <source>
        <dbReference type="EMBL" id="TBU57215.1"/>
    </source>
</evidence>
<evidence type="ECO:0000256" key="1">
    <source>
        <dbReference type="ARBA" id="ARBA00004141"/>
    </source>
</evidence>
<feature type="transmembrane region" description="Helical" evidence="5">
    <location>
        <begin position="259"/>
        <end position="279"/>
    </location>
</feature>
<dbReference type="EMBL" id="ML145140">
    <property type="protein sequence ID" value="TBU57215.1"/>
    <property type="molecule type" value="Genomic_DNA"/>
</dbReference>
<accession>A0A4Q9PS99</accession>
<evidence type="ECO:0000256" key="2">
    <source>
        <dbReference type="ARBA" id="ARBA00022692"/>
    </source>
</evidence>
<keyword evidence="2 5" id="KW-0812">Transmembrane</keyword>
<comment type="subcellular location">
    <subcellularLocation>
        <location evidence="1">Membrane</location>
        <topology evidence="1">Multi-pass membrane protein</topology>
    </subcellularLocation>
</comment>
<feature type="transmembrane region" description="Helical" evidence="5">
    <location>
        <begin position="131"/>
        <end position="152"/>
    </location>
</feature>
<feature type="transmembrane region" description="Helical" evidence="5">
    <location>
        <begin position="59"/>
        <end position="81"/>
    </location>
</feature>
<evidence type="ECO:0000256" key="5">
    <source>
        <dbReference type="SAM" id="Phobius"/>
    </source>
</evidence>
<feature type="transmembrane region" description="Helical" evidence="5">
    <location>
        <begin position="93"/>
        <end position="119"/>
    </location>
</feature>
<proteinExistence type="predicted"/>
<dbReference type="AlphaFoldDB" id="A0A4Q9PS99"/>
<keyword evidence="3 5" id="KW-1133">Transmembrane helix</keyword>
<organism evidence="6 7">
    <name type="scientific">Dichomitus squalens</name>
    <dbReference type="NCBI Taxonomy" id="114155"/>
    <lineage>
        <taxon>Eukaryota</taxon>
        <taxon>Fungi</taxon>
        <taxon>Dikarya</taxon>
        <taxon>Basidiomycota</taxon>
        <taxon>Agaricomycotina</taxon>
        <taxon>Agaricomycetes</taxon>
        <taxon>Polyporales</taxon>
        <taxon>Polyporaceae</taxon>
        <taxon>Dichomitus</taxon>
    </lineage>
</organism>
<feature type="transmembrane region" description="Helical" evidence="5">
    <location>
        <begin position="29"/>
        <end position="52"/>
    </location>
</feature>
<dbReference type="GO" id="GO:0000324">
    <property type="term" value="C:fungal-type vacuole"/>
    <property type="evidence" value="ECO:0007669"/>
    <property type="project" value="TreeGrafter"/>
</dbReference>
<feature type="transmembrane region" description="Helical" evidence="5">
    <location>
        <begin position="224"/>
        <end position="244"/>
    </location>
</feature>
<dbReference type="PANTHER" id="PTHR31465">
    <property type="entry name" value="PROTEIN RTA1-RELATED"/>
    <property type="match status" value="1"/>
</dbReference>
<protein>
    <submittedName>
        <fullName evidence="6">RTA1-domain-containing protein</fullName>
    </submittedName>
</protein>
<keyword evidence="7" id="KW-1185">Reference proteome</keyword>
<dbReference type="PANTHER" id="PTHR31465:SF9">
    <property type="entry name" value="SPHINGOID LONG-CHAIN BASE TRANSPORTER RSB1"/>
    <property type="match status" value="1"/>
</dbReference>
<evidence type="ECO:0000256" key="3">
    <source>
        <dbReference type="ARBA" id="ARBA00022989"/>
    </source>
</evidence>
<evidence type="ECO:0000313" key="7">
    <source>
        <dbReference type="Proteomes" id="UP000292082"/>
    </source>
</evidence>
<reference evidence="6 7" key="1">
    <citation type="submission" date="2019-01" db="EMBL/GenBank/DDBJ databases">
        <title>Draft genome sequences of three monokaryotic isolates of the white-rot basidiomycete fungus Dichomitus squalens.</title>
        <authorList>
            <consortium name="DOE Joint Genome Institute"/>
            <person name="Lopez S.C."/>
            <person name="Andreopoulos B."/>
            <person name="Pangilinan J."/>
            <person name="Lipzen A."/>
            <person name="Riley R."/>
            <person name="Ahrendt S."/>
            <person name="Ng V."/>
            <person name="Barry K."/>
            <person name="Daum C."/>
            <person name="Grigoriev I.V."/>
            <person name="Hilden K.S."/>
            <person name="Makela M.R."/>
            <person name="de Vries R.P."/>
        </authorList>
    </citation>
    <scope>NUCLEOTIDE SEQUENCE [LARGE SCALE GENOMIC DNA]</scope>
    <source>
        <strain evidence="6 7">CBS 464.89</strain>
    </source>
</reference>
<dbReference type="GO" id="GO:0005886">
    <property type="term" value="C:plasma membrane"/>
    <property type="evidence" value="ECO:0007669"/>
    <property type="project" value="TreeGrafter"/>
</dbReference>